<evidence type="ECO:0000259" key="5">
    <source>
        <dbReference type="PROSITE" id="PS51900"/>
    </source>
</evidence>
<dbReference type="InterPro" id="IPR011010">
    <property type="entry name" value="DNA_brk_join_enz"/>
</dbReference>
<keyword evidence="2" id="KW-0233">DNA recombination</keyword>
<dbReference type="Pfam" id="PF00589">
    <property type="entry name" value="Phage_integrase"/>
    <property type="match status" value="1"/>
</dbReference>
<evidence type="ECO:0008006" key="8">
    <source>
        <dbReference type="Google" id="ProtNLM"/>
    </source>
</evidence>
<organism evidence="6 7">
    <name type="scientific">Claveliimonas bilis</name>
    <dbReference type="NCBI Taxonomy" id="3028070"/>
    <lineage>
        <taxon>Bacteria</taxon>
        <taxon>Bacillati</taxon>
        <taxon>Bacillota</taxon>
        <taxon>Clostridia</taxon>
        <taxon>Lachnospirales</taxon>
        <taxon>Lachnospiraceae</taxon>
        <taxon>Claveliimonas</taxon>
    </lineage>
</organism>
<sequence>MESTEEALEDFRKYLIECEKGISTQKNYVRTIRDMIQQPDYVLSKEWMAVYRNRLKERYSGTTVNNRLAAINNYLEYKGETWKVKYIRIQKKAYIEESREFGRKEYENLLKACEEDKRLYLAVETLCSTGIRIGELKHIRAELLDTGSVNVLLKGKQRRILLPDRLIERLKQYCKEQNIEEGPVFVTRTGRPLDRSNLWRSMKRAGEKAGLSSEKVYPHNLRHLFASVFYRREKDLLKLADILGHSSIETTRQYLVSSGKGHRQKINEMDLVK</sequence>
<feature type="domain" description="Tyr recombinase" evidence="4">
    <location>
        <begin position="96"/>
        <end position="268"/>
    </location>
</feature>
<evidence type="ECO:0000313" key="6">
    <source>
        <dbReference type="EMBL" id="BDZ75888.1"/>
    </source>
</evidence>
<dbReference type="PROSITE" id="PS51898">
    <property type="entry name" value="TYR_RECOMBINASE"/>
    <property type="match status" value="1"/>
</dbReference>
<dbReference type="PROSITE" id="PS51900">
    <property type="entry name" value="CB"/>
    <property type="match status" value="1"/>
</dbReference>
<dbReference type="InterPro" id="IPR050090">
    <property type="entry name" value="Tyrosine_recombinase_XerCD"/>
</dbReference>
<dbReference type="InterPro" id="IPR010998">
    <property type="entry name" value="Integrase_recombinase_N"/>
</dbReference>
<evidence type="ECO:0000259" key="4">
    <source>
        <dbReference type="PROSITE" id="PS51898"/>
    </source>
</evidence>
<evidence type="ECO:0000256" key="1">
    <source>
        <dbReference type="ARBA" id="ARBA00023125"/>
    </source>
</evidence>
<accession>A0ABN6YTK6</accession>
<dbReference type="PANTHER" id="PTHR30349:SF89">
    <property type="entry name" value="INTEGRASE_RECOMBINASE"/>
    <property type="match status" value="1"/>
</dbReference>
<name>A0ABN6YTK6_9FIRM</name>
<dbReference type="PANTHER" id="PTHR30349">
    <property type="entry name" value="PHAGE INTEGRASE-RELATED"/>
    <property type="match status" value="1"/>
</dbReference>
<gene>
    <name evidence="6" type="ORF">Lac1_00710</name>
</gene>
<dbReference type="Gene3D" id="1.10.443.10">
    <property type="entry name" value="Intergrase catalytic core"/>
    <property type="match status" value="1"/>
</dbReference>
<reference evidence="7" key="1">
    <citation type="journal article" date="2023" name="Int. J. Syst. Evol. Microbiol.">
        <title>Claveliimonas bilis gen. nov., sp. nov., deoxycholic acid-producing bacteria isolated from human faeces, and reclassification of Sellimonas monacensis Zenner et al. 2021 as Claveliimonas monacensis comb. nov.</title>
        <authorList>
            <person name="Hisatomi A."/>
            <person name="Kastawa N.W.E.P.G."/>
            <person name="Song I."/>
            <person name="Ohkuma M."/>
            <person name="Fukiya S."/>
            <person name="Sakamoto M."/>
        </authorList>
    </citation>
    <scope>NUCLEOTIDE SEQUENCE [LARGE SCALE GENOMIC DNA]</scope>
    <source>
        <strain evidence="7">12BBH14</strain>
    </source>
</reference>
<keyword evidence="1 3" id="KW-0238">DNA-binding</keyword>
<feature type="domain" description="Core-binding (CB)" evidence="5">
    <location>
        <begin position="2"/>
        <end position="79"/>
    </location>
</feature>
<dbReference type="InterPro" id="IPR013762">
    <property type="entry name" value="Integrase-like_cat_sf"/>
</dbReference>
<dbReference type="SUPFAM" id="SSF56349">
    <property type="entry name" value="DNA breaking-rejoining enzymes"/>
    <property type="match status" value="1"/>
</dbReference>
<proteinExistence type="predicted"/>
<dbReference type="InterPro" id="IPR044068">
    <property type="entry name" value="CB"/>
</dbReference>
<dbReference type="Proteomes" id="UP001305815">
    <property type="component" value="Chromosome"/>
</dbReference>
<dbReference type="Gene3D" id="1.10.150.130">
    <property type="match status" value="1"/>
</dbReference>
<dbReference type="RefSeq" id="WP_316265947.1">
    <property type="nucleotide sequence ID" value="NZ_AP027742.1"/>
</dbReference>
<evidence type="ECO:0000256" key="3">
    <source>
        <dbReference type="PROSITE-ProRule" id="PRU01248"/>
    </source>
</evidence>
<keyword evidence="7" id="KW-1185">Reference proteome</keyword>
<evidence type="ECO:0000313" key="7">
    <source>
        <dbReference type="Proteomes" id="UP001305815"/>
    </source>
</evidence>
<evidence type="ECO:0000256" key="2">
    <source>
        <dbReference type="ARBA" id="ARBA00023172"/>
    </source>
</evidence>
<protein>
    <recommendedName>
        <fullName evidence="8">Integrase</fullName>
    </recommendedName>
</protein>
<dbReference type="InterPro" id="IPR002104">
    <property type="entry name" value="Integrase_catalytic"/>
</dbReference>
<dbReference type="EMBL" id="AP027742">
    <property type="protein sequence ID" value="BDZ75888.1"/>
    <property type="molecule type" value="Genomic_DNA"/>
</dbReference>